<dbReference type="InterPro" id="IPR007214">
    <property type="entry name" value="YbaK/aa-tRNA-synth-assoc-dom"/>
</dbReference>
<dbReference type="Proteomes" id="UP000027997">
    <property type="component" value="Unassembled WGS sequence"/>
</dbReference>
<keyword evidence="3 4" id="KW-0456">Lyase</keyword>
<dbReference type="PANTHER" id="PTHR30411">
    <property type="entry name" value="CYTOPLASMIC PROTEIN"/>
    <property type="match status" value="1"/>
</dbReference>
<gene>
    <name evidence="6" type="ORF">GV64_21095</name>
</gene>
<dbReference type="InterPro" id="IPR036754">
    <property type="entry name" value="YbaK/aa-tRNA-synt-asso_dom_sf"/>
</dbReference>
<dbReference type="NCBIfam" id="TIGR00011">
    <property type="entry name" value="YbaK_EbsC"/>
    <property type="match status" value="1"/>
</dbReference>
<dbReference type="PANTHER" id="PTHR30411:SF0">
    <property type="entry name" value="CYS-TRNA(PRO)_CYS-TRNA(CYS) DEACYLASE YBAK"/>
    <property type="match status" value="1"/>
</dbReference>
<dbReference type="CDD" id="cd00002">
    <property type="entry name" value="YbaK_deacylase"/>
    <property type="match status" value="1"/>
</dbReference>
<dbReference type="PIRSF" id="PIRSF006181">
    <property type="entry name" value="EbsC_YbaK"/>
    <property type="match status" value="1"/>
</dbReference>
<dbReference type="STRING" id="305900.GV64_21095"/>
<comment type="caution">
    <text evidence="6">The sequence shown here is derived from an EMBL/GenBank/DDBJ whole genome shotgun (WGS) entry which is preliminary data.</text>
</comment>
<dbReference type="AlphaFoldDB" id="A0A081KFG0"/>
<dbReference type="Pfam" id="PF04073">
    <property type="entry name" value="tRNA_edit"/>
    <property type="match status" value="1"/>
</dbReference>
<dbReference type="GO" id="GO:0006412">
    <property type="term" value="P:translation"/>
    <property type="evidence" value="ECO:0007669"/>
    <property type="project" value="UniProtKB-KW"/>
</dbReference>
<evidence type="ECO:0000259" key="5">
    <source>
        <dbReference type="Pfam" id="PF04073"/>
    </source>
</evidence>
<comment type="similarity">
    <text evidence="1 4">Belongs to the prolyl-tRNA editing family. YbaK/EbsC subfamily.</text>
</comment>
<keyword evidence="2 4" id="KW-0648">Protein biosynthesis</keyword>
<dbReference type="RefSeq" id="WP_020581576.1">
    <property type="nucleotide sequence ID" value="NZ_JOJP01000001.1"/>
</dbReference>
<evidence type="ECO:0000256" key="1">
    <source>
        <dbReference type="ARBA" id="ARBA00009798"/>
    </source>
</evidence>
<accession>A0A081KFG0</accession>
<dbReference type="GO" id="GO:0002161">
    <property type="term" value="F:aminoacyl-tRNA deacylase activity"/>
    <property type="evidence" value="ECO:0007669"/>
    <property type="project" value="InterPro"/>
</dbReference>
<evidence type="ECO:0000313" key="6">
    <source>
        <dbReference type="EMBL" id="KEI72886.1"/>
    </source>
</evidence>
<name>A0A081KFG0_9GAMM</name>
<organism evidence="6 7">
    <name type="scientific">Endozoicomonas elysicola</name>
    <dbReference type="NCBI Taxonomy" id="305900"/>
    <lineage>
        <taxon>Bacteria</taxon>
        <taxon>Pseudomonadati</taxon>
        <taxon>Pseudomonadota</taxon>
        <taxon>Gammaproteobacteria</taxon>
        <taxon>Oceanospirillales</taxon>
        <taxon>Endozoicomonadaceae</taxon>
        <taxon>Endozoicomonas</taxon>
    </lineage>
</organism>
<keyword evidence="7" id="KW-1185">Reference proteome</keyword>
<dbReference type="SUPFAM" id="SSF55826">
    <property type="entry name" value="YbaK/ProRS associated domain"/>
    <property type="match status" value="1"/>
</dbReference>
<evidence type="ECO:0000256" key="3">
    <source>
        <dbReference type="ARBA" id="ARBA00023239"/>
    </source>
</evidence>
<dbReference type="Gene3D" id="3.90.960.10">
    <property type="entry name" value="YbaK/aminoacyl-tRNA synthetase-associated domain"/>
    <property type="match status" value="1"/>
</dbReference>
<proteinExistence type="inferred from homology"/>
<dbReference type="EC" id="4.2.-.-" evidence="4"/>
<evidence type="ECO:0000256" key="4">
    <source>
        <dbReference type="PIRNR" id="PIRNR006181"/>
    </source>
</evidence>
<reference evidence="6 7" key="1">
    <citation type="submission" date="2014-06" db="EMBL/GenBank/DDBJ databases">
        <title>Whole Genome Sequences of Three Symbiotic Endozoicomonas Bacteria.</title>
        <authorList>
            <person name="Neave M.J."/>
            <person name="Apprill A."/>
            <person name="Voolstra C.R."/>
        </authorList>
    </citation>
    <scope>NUCLEOTIDE SEQUENCE [LARGE SCALE GENOMIC DNA]</scope>
    <source>
        <strain evidence="6 7">DSM 22380</strain>
    </source>
</reference>
<evidence type="ECO:0000313" key="7">
    <source>
        <dbReference type="Proteomes" id="UP000027997"/>
    </source>
</evidence>
<feature type="domain" description="YbaK/aminoacyl-tRNA synthetase-associated" evidence="5">
    <location>
        <begin position="29"/>
        <end position="145"/>
    </location>
</feature>
<dbReference type="eggNOG" id="COG2606">
    <property type="taxonomic scope" value="Bacteria"/>
</dbReference>
<dbReference type="GO" id="GO:0016829">
    <property type="term" value="F:lyase activity"/>
    <property type="evidence" value="ECO:0007669"/>
    <property type="project" value="UniProtKB-KW"/>
</dbReference>
<protein>
    <recommendedName>
        <fullName evidence="4">Cys-tRNA(Pro)/Cys-tRNA(Cys) deacylase</fullName>
        <ecNumber evidence="4">4.2.-.-</ecNumber>
    </recommendedName>
</protein>
<evidence type="ECO:0000256" key="2">
    <source>
        <dbReference type="ARBA" id="ARBA00022917"/>
    </source>
</evidence>
<dbReference type="InterPro" id="IPR004369">
    <property type="entry name" value="Prolyl-tRNA_editing_YbaK/EbsC"/>
</dbReference>
<dbReference type="EMBL" id="JOJP01000001">
    <property type="protein sequence ID" value="KEI72886.1"/>
    <property type="molecule type" value="Genomic_DNA"/>
</dbReference>
<sequence length="155" mass="16625">MTPAINALKKAKAIHQVHQYHHDPNSQSYGEEAVEKMGQDPQRVFKTLMVKLDSKQLAVAVVPVAAKLDLKAMAGACGAKKAAMAEQQEAERSTGYILGGISPLGQKKRLPTVVNSSAESFDTMFVSAGRRGLEIELAPADLIRLTSGRLADIAK</sequence>